<feature type="region of interest" description="Disordered" evidence="1">
    <location>
        <begin position="391"/>
        <end position="444"/>
    </location>
</feature>
<dbReference type="Proteomes" id="UP001255856">
    <property type="component" value="Unassembled WGS sequence"/>
</dbReference>
<evidence type="ECO:0000313" key="2">
    <source>
        <dbReference type="EMBL" id="KAK2078132.1"/>
    </source>
</evidence>
<proteinExistence type="predicted"/>
<protein>
    <submittedName>
        <fullName evidence="2">Uncharacterized protein</fullName>
    </submittedName>
</protein>
<sequence>MADAARSKVLETVEQEINAAFASLPLTAPYQTPPSPVLHSLRDDQGLGPTFVTLAQDLLGKLKTIAKTCESTHQARGGVGGEALMHAQAATRDAEAQQLQLSALLQTALEQLGCAPSPSPAAAARSASRAQGLSSPGSLAAKFRSSVEDFSRIRASRQAALEQAVEPPAAQASSASVARERAGFSGFTVYSNGVEERADAGSRRAAEVDGRFGQDQPDPADDGAGELRSSVEWRDIAAAARASGGRRPPGPGGAAGGGPSAEPSNATGPGPQRPAPLVLPTALLGTAQQGKATSSLVQMGASLVSPQAALARSQADLLAALREAGDASGEPTPLPLGTFLSPTLEGMARWKGQRARPRDHIAAVFRDAEDMQFYAPFSAGMRNQRELASYQDMDSDAGRHTTHRSVSSSNALPSKAPTSKTSGQAPPSYRTAGPSQAPLQNYNA</sequence>
<feature type="compositionally biased region" description="Polar residues" evidence="1">
    <location>
        <begin position="433"/>
        <end position="444"/>
    </location>
</feature>
<feature type="compositionally biased region" description="Low complexity" evidence="1">
    <location>
        <begin position="115"/>
        <end position="130"/>
    </location>
</feature>
<dbReference type="AlphaFoldDB" id="A0AAD9ILE8"/>
<feature type="region of interest" description="Disordered" evidence="1">
    <location>
        <begin position="115"/>
        <end position="138"/>
    </location>
</feature>
<feature type="compositionally biased region" description="Basic and acidic residues" evidence="1">
    <location>
        <begin position="198"/>
        <end position="212"/>
    </location>
</feature>
<dbReference type="EMBL" id="JASFZW010000005">
    <property type="protein sequence ID" value="KAK2078132.1"/>
    <property type="molecule type" value="Genomic_DNA"/>
</dbReference>
<feature type="compositionally biased region" description="Polar residues" evidence="1">
    <location>
        <begin position="404"/>
        <end position="425"/>
    </location>
</feature>
<evidence type="ECO:0000256" key="1">
    <source>
        <dbReference type="SAM" id="MobiDB-lite"/>
    </source>
</evidence>
<feature type="region of interest" description="Disordered" evidence="1">
    <location>
        <begin position="198"/>
        <end position="228"/>
    </location>
</feature>
<reference evidence="2" key="1">
    <citation type="submission" date="2021-01" db="EMBL/GenBank/DDBJ databases">
        <authorList>
            <person name="Eckstrom K.M.E."/>
        </authorList>
    </citation>
    <scope>NUCLEOTIDE SEQUENCE</scope>
    <source>
        <strain evidence="2">UVCC 0001</strain>
    </source>
</reference>
<name>A0AAD9ILE8_PROWI</name>
<keyword evidence="3" id="KW-1185">Reference proteome</keyword>
<accession>A0AAD9ILE8</accession>
<comment type="caution">
    <text evidence="2">The sequence shown here is derived from an EMBL/GenBank/DDBJ whole genome shotgun (WGS) entry which is preliminary data.</text>
</comment>
<organism evidence="2 3">
    <name type="scientific">Prototheca wickerhamii</name>
    <dbReference type="NCBI Taxonomy" id="3111"/>
    <lineage>
        <taxon>Eukaryota</taxon>
        <taxon>Viridiplantae</taxon>
        <taxon>Chlorophyta</taxon>
        <taxon>core chlorophytes</taxon>
        <taxon>Trebouxiophyceae</taxon>
        <taxon>Chlorellales</taxon>
        <taxon>Chlorellaceae</taxon>
        <taxon>Prototheca</taxon>
    </lineage>
</organism>
<evidence type="ECO:0000313" key="3">
    <source>
        <dbReference type="Proteomes" id="UP001255856"/>
    </source>
</evidence>
<feature type="region of interest" description="Disordered" evidence="1">
    <location>
        <begin position="240"/>
        <end position="277"/>
    </location>
</feature>
<gene>
    <name evidence="2" type="ORF">QBZ16_004000</name>
</gene>